<comment type="similarity">
    <text evidence="1 7">Belongs to the cytochrome P450 family.</text>
</comment>
<evidence type="ECO:0000313" key="9">
    <source>
        <dbReference type="Proteomes" id="UP000295560"/>
    </source>
</evidence>
<organism evidence="8 9">
    <name type="scientific">Pseudonocardia endophytica</name>
    <dbReference type="NCBI Taxonomy" id="401976"/>
    <lineage>
        <taxon>Bacteria</taxon>
        <taxon>Bacillati</taxon>
        <taxon>Actinomycetota</taxon>
        <taxon>Actinomycetes</taxon>
        <taxon>Pseudonocardiales</taxon>
        <taxon>Pseudonocardiaceae</taxon>
        <taxon>Pseudonocardia</taxon>
    </lineage>
</organism>
<evidence type="ECO:0000256" key="7">
    <source>
        <dbReference type="RuleBase" id="RU000461"/>
    </source>
</evidence>
<keyword evidence="3 7" id="KW-0479">Metal-binding</keyword>
<keyword evidence="4 7" id="KW-0560">Oxidoreductase</keyword>
<dbReference type="AlphaFoldDB" id="A0A4R1HVE7"/>
<evidence type="ECO:0000256" key="4">
    <source>
        <dbReference type="ARBA" id="ARBA00023002"/>
    </source>
</evidence>
<evidence type="ECO:0000313" key="8">
    <source>
        <dbReference type="EMBL" id="TCK26714.1"/>
    </source>
</evidence>
<dbReference type="CDD" id="cd11078">
    <property type="entry name" value="CYP130-like"/>
    <property type="match status" value="1"/>
</dbReference>
<evidence type="ECO:0008006" key="10">
    <source>
        <dbReference type="Google" id="ProtNLM"/>
    </source>
</evidence>
<evidence type="ECO:0000256" key="5">
    <source>
        <dbReference type="ARBA" id="ARBA00023004"/>
    </source>
</evidence>
<keyword evidence="6 7" id="KW-0503">Monooxygenase</keyword>
<dbReference type="PROSITE" id="PS00086">
    <property type="entry name" value="CYTOCHROME_P450"/>
    <property type="match status" value="1"/>
</dbReference>
<dbReference type="RefSeq" id="WP_132424359.1">
    <property type="nucleotide sequence ID" value="NZ_SMFZ01000001.1"/>
</dbReference>
<name>A0A4R1HVE7_PSEEN</name>
<dbReference type="GO" id="GO:0005506">
    <property type="term" value="F:iron ion binding"/>
    <property type="evidence" value="ECO:0007669"/>
    <property type="project" value="InterPro"/>
</dbReference>
<dbReference type="GO" id="GO:0004497">
    <property type="term" value="F:monooxygenase activity"/>
    <property type="evidence" value="ECO:0007669"/>
    <property type="project" value="UniProtKB-KW"/>
</dbReference>
<dbReference type="FunFam" id="1.10.630.10:FF:000018">
    <property type="entry name" value="Cytochrome P450 monooxygenase"/>
    <property type="match status" value="1"/>
</dbReference>
<evidence type="ECO:0000256" key="2">
    <source>
        <dbReference type="ARBA" id="ARBA00022617"/>
    </source>
</evidence>
<dbReference type="GO" id="GO:0016705">
    <property type="term" value="F:oxidoreductase activity, acting on paired donors, with incorporation or reduction of molecular oxygen"/>
    <property type="evidence" value="ECO:0007669"/>
    <property type="project" value="InterPro"/>
</dbReference>
<dbReference type="Proteomes" id="UP000295560">
    <property type="component" value="Unassembled WGS sequence"/>
</dbReference>
<comment type="caution">
    <text evidence="8">The sequence shown here is derived from an EMBL/GenBank/DDBJ whole genome shotgun (WGS) entry which is preliminary data.</text>
</comment>
<sequence>MSSSLSEEPRTDAARCPVSHLAEKFDPFNDPYLQDPYSLWQEARQDEPVFYSPSLDYWIVSRYDDVRQIFMDTDSFSASISITPLKELCAAAIDELVKAQMVMGPSLVNEDPPLHTDRRKHIRDALVSPARIEQVRPRIREFANRYIDGFVQRGQADLVTDFAWEIPALVAFALMGVPDEDVERAKEYSGRLALFTWGYPSEEEQTQLAAGMGQYWTYAKEHVQRRLEEPTDDYISELIRAWRTPGNEELFDENYLVTTMMNFLFAGHETTTNATANGLRALMENRDQWDALCADPSLAPNAVEEILRYSSSVIAWRREVVKDVVVGGVELPAGSKVLAVTGSANHDESVFPDAEKFDITRSNAKKHFAFGLGRHLCLGAALARIEMQIFLEELSRRLPHMRLVAGQDFAYSPNTSFRGPEHLRVEWDPSANPIEADRPS</sequence>
<dbReference type="InterPro" id="IPR036396">
    <property type="entry name" value="Cyt_P450_sf"/>
</dbReference>
<proteinExistence type="inferred from homology"/>
<evidence type="ECO:0000256" key="3">
    <source>
        <dbReference type="ARBA" id="ARBA00022723"/>
    </source>
</evidence>
<dbReference type="PRINTS" id="PR00385">
    <property type="entry name" value="P450"/>
</dbReference>
<dbReference type="InterPro" id="IPR002397">
    <property type="entry name" value="Cyt_P450_B"/>
</dbReference>
<dbReference type="OrthoDB" id="3807506at2"/>
<dbReference type="InterPro" id="IPR001128">
    <property type="entry name" value="Cyt_P450"/>
</dbReference>
<gene>
    <name evidence="8" type="ORF">EV378_2557</name>
</gene>
<keyword evidence="2 7" id="KW-0349">Heme</keyword>
<dbReference type="Gene3D" id="1.10.630.10">
    <property type="entry name" value="Cytochrome P450"/>
    <property type="match status" value="1"/>
</dbReference>
<protein>
    <recommendedName>
        <fullName evidence="10">Cytochrome P450</fullName>
    </recommendedName>
</protein>
<dbReference type="PRINTS" id="PR00359">
    <property type="entry name" value="BP450"/>
</dbReference>
<dbReference type="PANTHER" id="PTHR46696">
    <property type="entry name" value="P450, PUTATIVE (EUROFUNG)-RELATED"/>
    <property type="match status" value="1"/>
</dbReference>
<evidence type="ECO:0000256" key="1">
    <source>
        <dbReference type="ARBA" id="ARBA00010617"/>
    </source>
</evidence>
<keyword evidence="5 7" id="KW-0408">Iron</keyword>
<dbReference type="GO" id="GO:0020037">
    <property type="term" value="F:heme binding"/>
    <property type="evidence" value="ECO:0007669"/>
    <property type="project" value="InterPro"/>
</dbReference>
<keyword evidence="9" id="KW-1185">Reference proteome</keyword>
<reference evidence="8 9" key="1">
    <citation type="submission" date="2019-03" db="EMBL/GenBank/DDBJ databases">
        <title>Sequencing the genomes of 1000 actinobacteria strains.</title>
        <authorList>
            <person name="Klenk H.-P."/>
        </authorList>
    </citation>
    <scope>NUCLEOTIDE SEQUENCE [LARGE SCALE GENOMIC DNA]</scope>
    <source>
        <strain evidence="8 9">DSM 44969</strain>
    </source>
</reference>
<evidence type="ECO:0000256" key="6">
    <source>
        <dbReference type="ARBA" id="ARBA00023033"/>
    </source>
</evidence>
<dbReference type="PANTHER" id="PTHR46696:SF6">
    <property type="entry name" value="P450, PUTATIVE (EUROFUNG)-RELATED"/>
    <property type="match status" value="1"/>
</dbReference>
<dbReference type="EMBL" id="SMFZ01000001">
    <property type="protein sequence ID" value="TCK26714.1"/>
    <property type="molecule type" value="Genomic_DNA"/>
</dbReference>
<dbReference type="InterPro" id="IPR017972">
    <property type="entry name" value="Cyt_P450_CS"/>
</dbReference>
<accession>A0A4R1HVE7</accession>
<dbReference type="Pfam" id="PF00067">
    <property type="entry name" value="p450"/>
    <property type="match status" value="1"/>
</dbReference>
<dbReference type="SUPFAM" id="SSF48264">
    <property type="entry name" value="Cytochrome P450"/>
    <property type="match status" value="1"/>
</dbReference>